<gene>
    <name evidence="1" type="ORF">MRB53_030776</name>
</gene>
<dbReference type="EMBL" id="CM056818">
    <property type="protein sequence ID" value="KAJ8622247.1"/>
    <property type="molecule type" value="Genomic_DNA"/>
</dbReference>
<name>A0ACC2KN79_PERAE</name>
<evidence type="ECO:0000313" key="1">
    <source>
        <dbReference type="EMBL" id="KAJ8622247.1"/>
    </source>
</evidence>
<comment type="caution">
    <text evidence="1">The sequence shown here is derived from an EMBL/GenBank/DDBJ whole genome shotgun (WGS) entry which is preliminary data.</text>
</comment>
<protein>
    <submittedName>
        <fullName evidence="1">Uncharacterized protein</fullName>
    </submittedName>
</protein>
<reference evidence="1 2" key="1">
    <citation type="journal article" date="2022" name="Hortic Res">
        <title>A haplotype resolved chromosomal level avocado genome allows analysis of novel avocado genes.</title>
        <authorList>
            <person name="Nath O."/>
            <person name="Fletcher S.J."/>
            <person name="Hayward A."/>
            <person name="Shaw L.M."/>
            <person name="Masouleh A.K."/>
            <person name="Furtado A."/>
            <person name="Henry R.J."/>
            <person name="Mitter N."/>
        </authorList>
    </citation>
    <scope>NUCLEOTIDE SEQUENCE [LARGE SCALE GENOMIC DNA]</scope>
    <source>
        <strain evidence="2">cv. Hass</strain>
    </source>
</reference>
<sequence>MGSLEQSFFFRLLSLLLSLLLIIEYSHAYPISCEPESCGTGDGPLIRFPFRIKGLQHPRCGYPGFDLYCKDNYAFIHFPLLGRDVIVETINYEYQTLTIVAGKNCLWNLLFTSPNFTSSRINPDSWTLYTLLNCSKKVGIVEDDPIPCLSDAEHNVFIFPNGDREYSTVDLLPCPVAYTANGVETNADTGTTTALRRSACLLRLGLLTKILCPEITIAFTNLLVDLNAANSFWFFQNRMLLLSDPVYRRFSEAASK</sequence>
<dbReference type="Proteomes" id="UP001234297">
    <property type="component" value="Chromosome 10"/>
</dbReference>
<keyword evidence="2" id="KW-1185">Reference proteome</keyword>
<evidence type="ECO:0000313" key="2">
    <source>
        <dbReference type="Proteomes" id="UP001234297"/>
    </source>
</evidence>
<proteinExistence type="predicted"/>
<accession>A0ACC2KN79</accession>
<organism evidence="1 2">
    <name type="scientific">Persea americana</name>
    <name type="common">Avocado</name>
    <dbReference type="NCBI Taxonomy" id="3435"/>
    <lineage>
        <taxon>Eukaryota</taxon>
        <taxon>Viridiplantae</taxon>
        <taxon>Streptophyta</taxon>
        <taxon>Embryophyta</taxon>
        <taxon>Tracheophyta</taxon>
        <taxon>Spermatophyta</taxon>
        <taxon>Magnoliopsida</taxon>
        <taxon>Magnoliidae</taxon>
        <taxon>Laurales</taxon>
        <taxon>Lauraceae</taxon>
        <taxon>Persea</taxon>
    </lineage>
</organism>